<evidence type="ECO:0000313" key="3">
    <source>
        <dbReference type="Proteomes" id="UP000829685"/>
    </source>
</evidence>
<dbReference type="EMBL" id="JAFIMR010000053">
    <property type="protein sequence ID" value="KAI1854392.1"/>
    <property type="molecule type" value="Genomic_DNA"/>
</dbReference>
<name>A0A9P9WAQ6_9PEZI</name>
<dbReference type="Proteomes" id="UP000829685">
    <property type="component" value="Unassembled WGS sequence"/>
</dbReference>
<dbReference type="PANTHER" id="PTHR24148">
    <property type="entry name" value="ANKYRIN REPEAT DOMAIN-CONTAINING PROTEIN 39 HOMOLOG-RELATED"/>
    <property type="match status" value="1"/>
</dbReference>
<proteinExistence type="predicted"/>
<dbReference type="InterPro" id="IPR010730">
    <property type="entry name" value="HET"/>
</dbReference>
<dbReference type="PANTHER" id="PTHR24148:SF73">
    <property type="entry name" value="HET DOMAIN PROTEIN (AFU_ORTHOLOGUE AFUA_8G01020)"/>
    <property type="match status" value="1"/>
</dbReference>
<dbReference type="Pfam" id="PF26639">
    <property type="entry name" value="Het-6_barrel"/>
    <property type="match status" value="1"/>
</dbReference>
<dbReference type="Pfam" id="PF06985">
    <property type="entry name" value="HET"/>
    <property type="match status" value="1"/>
</dbReference>
<keyword evidence="3" id="KW-1185">Reference proteome</keyword>
<dbReference type="AlphaFoldDB" id="A0A9P9WAQ6"/>
<gene>
    <name evidence="2" type="ORF">JX265_012426</name>
</gene>
<feature type="domain" description="Heterokaryon incompatibility" evidence="1">
    <location>
        <begin position="55"/>
        <end position="228"/>
    </location>
</feature>
<reference evidence="2" key="1">
    <citation type="submission" date="2021-03" db="EMBL/GenBank/DDBJ databases">
        <title>Revisited historic fungal species revealed as producer of novel bioactive compounds through whole genome sequencing and comparative genomics.</title>
        <authorList>
            <person name="Vignolle G.A."/>
            <person name="Hochenegger N."/>
            <person name="Mach R.L."/>
            <person name="Mach-Aigner A.R."/>
            <person name="Javad Rahimi M."/>
            <person name="Salim K.A."/>
            <person name="Chan C.M."/>
            <person name="Lim L.B.L."/>
            <person name="Cai F."/>
            <person name="Druzhinina I.S."/>
            <person name="U'Ren J.M."/>
            <person name="Derntl C."/>
        </authorList>
    </citation>
    <scope>NUCLEOTIDE SEQUENCE</scope>
    <source>
        <strain evidence="2">TUCIM 5799</strain>
    </source>
</reference>
<accession>A0A9P9WAQ6</accession>
<protein>
    <recommendedName>
        <fullName evidence="1">Heterokaryon incompatibility domain-containing protein</fullName>
    </recommendedName>
</protein>
<comment type="caution">
    <text evidence="2">The sequence shown here is derived from an EMBL/GenBank/DDBJ whole genome shotgun (WGS) entry which is preliminary data.</text>
</comment>
<sequence>MVPPFQYRDLSLDRKEIRLIEVEPLEVDGFESRSGPESVVRCHLKHASLNDPPWYRALSYVWGDPTHTSQILLDGQRFHVTANLESALRHVAAVRQQEAGPALTLWVDAICINQQNEDEKMHQVSQMKTIFETASETLLWLGPASEDSDLAIDTLRSMNSMAISMKGLFSSWSAVPFAEKPSDPLVAAVQSVLDQVLIELCRDDSARLRSISALFDRPWFRRVWVIQERVLSFNSTVCCGRESIMWGIFYDGFWLLCGLRDYINLVGCVAGRGDSSALATYLTTALDKVVPVAFTPRRSSVFLLFSLLSRMATQNQLQASDRRDYVFALLGLIDPGKSPSIMADYTKDWPSIQVKVAKACLAYYGPSFLSFAGVYESTESSAVAGRAIPSWAPDWSSEHLPQPLSVASVFVVRGNNRRSAYSVSAGYTQTLSRGFSEGHRLALGAFLVDEVVELGRPFAQAETFTQDTARVESLALWLRDFDEILPSTNEVYQTLEQVKEALWRTPIADRGLPHNWERERASDQTFATYQALRAGQVIQGVKYANIANSQLYRRRPFRSCRGHLGLGPLGTSTGDSIWVIPGADVPFILRPAGNNTFLVIGEAYVHGIMDNEPWISPPVGQLQKIELI</sequence>
<dbReference type="InterPro" id="IPR052895">
    <property type="entry name" value="HetReg/Transcr_Mod"/>
</dbReference>
<evidence type="ECO:0000313" key="2">
    <source>
        <dbReference type="EMBL" id="KAI1854392.1"/>
    </source>
</evidence>
<organism evidence="2 3">
    <name type="scientific">Neoarthrinium moseri</name>
    <dbReference type="NCBI Taxonomy" id="1658444"/>
    <lineage>
        <taxon>Eukaryota</taxon>
        <taxon>Fungi</taxon>
        <taxon>Dikarya</taxon>
        <taxon>Ascomycota</taxon>
        <taxon>Pezizomycotina</taxon>
        <taxon>Sordariomycetes</taxon>
        <taxon>Xylariomycetidae</taxon>
        <taxon>Amphisphaeriales</taxon>
        <taxon>Apiosporaceae</taxon>
        <taxon>Neoarthrinium</taxon>
    </lineage>
</organism>
<evidence type="ECO:0000259" key="1">
    <source>
        <dbReference type="Pfam" id="PF06985"/>
    </source>
</evidence>